<reference evidence="11 12" key="1">
    <citation type="submission" date="2018-05" db="EMBL/GenBank/DDBJ databases">
        <title>A metagenomic window into the 2 km-deep terrestrial subsurface aquifer revealed taxonomically and functionally diverse microbial community comprising novel uncultured bacterial lineages.</title>
        <authorList>
            <person name="Kadnikov V.V."/>
            <person name="Mardanov A.V."/>
            <person name="Beletsky A.V."/>
            <person name="Banks D."/>
            <person name="Pimenov N.V."/>
            <person name="Frank Y.A."/>
            <person name="Karnachuk O.V."/>
            <person name="Ravin N.V."/>
        </authorList>
    </citation>
    <scope>NUCLEOTIDE SEQUENCE [LARGE SCALE GENOMIC DNA]</scope>
    <source>
        <strain evidence="11">BY</strain>
    </source>
</reference>
<evidence type="ECO:0000256" key="2">
    <source>
        <dbReference type="ARBA" id="ARBA00008601"/>
    </source>
</evidence>
<evidence type="ECO:0000259" key="8">
    <source>
        <dbReference type="PROSITE" id="PS50054"/>
    </source>
</evidence>
<dbReference type="InterPro" id="IPR000242">
    <property type="entry name" value="PTP_cat"/>
</dbReference>
<name>A0A2Z4Y7M5_SUMC1</name>
<organism evidence="11 12">
    <name type="scientific">Sumerlaea chitinivorans</name>
    <dbReference type="NCBI Taxonomy" id="2250252"/>
    <lineage>
        <taxon>Bacteria</taxon>
        <taxon>Candidatus Sumerlaeota</taxon>
        <taxon>Candidatus Sumerlaeia</taxon>
        <taxon>Candidatus Sumerlaeales</taxon>
        <taxon>Candidatus Sumerlaeaceae</taxon>
        <taxon>Candidatus Sumerlaea</taxon>
    </lineage>
</organism>
<dbReference type="PROSITE" id="PS00383">
    <property type="entry name" value="TYR_PHOSPHATASE_1"/>
    <property type="match status" value="1"/>
</dbReference>
<evidence type="ECO:0000256" key="5">
    <source>
        <dbReference type="ARBA" id="ARBA00022912"/>
    </source>
</evidence>
<protein>
    <submittedName>
        <fullName evidence="11">Protein-tyrosine phosphatase-related protein</fullName>
    </submittedName>
</protein>
<dbReference type="SUPFAM" id="SSF52799">
    <property type="entry name" value="(Phosphotyrosine protein) phosphatases II"/>
    <property type="match status" value="1"/>
</dbReference>
<dbReference type="SMART" id="SM00404">
    <property type="entry name" value="PTPc_motif"/>
    <property type="match status" value="1"/>
</dbReference>
<evidence type="ECO:0000256" key="7">
    <source>
        <dbReference type="ARBA" id="ARBA00048336"/>
    </source>
</evidence>
<dbReference type="Gene3D" id="3.90.190.10">
    <property type="entry name" value="Protein tyrosine phosphatase superfamily"/>
    <property type="match status" value="1"/>
</dbReference>
<keyword evidence="5" id="KW-0904">Protein phosphatase</keyword>
<dbReference type="SMART" id="SM00195">
    <property type="entry name" value="DSPc"/>
    <property type="match status" value="1"/>
</dbReference>
<gene>
    <name evidence="11" type="ORF">BRCON_1656</name>
</gene>
<dbReference type="EMBL" id="CP030759">
    <property type="protein sequence ID" value="AXA36433.1"/>
    <property type="molecule type" value="Genomic_DNA"/>
</dbReference>
<feature type="domain" description="Tyrosine-protein phosphatase" evidence="9">
    <location>
        <begin position="58"/>
        <end position="150"/>
    </location>
</feature>
<feature type="domain" description="Tyrosine specific protein phosphatases" evidence="10">
    <location>
        <begin position="77"/>
        <end position="141"/>
    </location>
</feature>
<dbReference type="GO" id="GO:0005829">
    <property type="term" value="C:cytosol"/>
    <property type="evidence" value="ECO:0007669"/>
    <property type="project" value="UniProtKB-SubCell"/>
</dbReference>
<keyword evidence="4" id="KW-0378">Hydrolase</keyword>
<dbReference type="InterPro" id="IPR050561">
    <property type="entry name" value="PTP"/>
</dbReference>
<comment type="subcellular location">
    <subcellularLocation>
        <location evidence="1">Cytoplasm</location>
        <location evidence="1">Cytosol</location>
    </subcellularLocation>
</comment>
<comment type="similarity">
    <text evidence="2">Belongs to the protein-tyrosine phosphatase family. Non-receptor class dual specificity subfamily.</text>
</comment>
<dbReference type="CDD" id="cd14504">
    <property type="entry name" value="DUSP23"/>
    <property type="match status" value="1"/>
</dbReference>
<evidence type="ECO:0000256" key="3">
    <source>
        <dbReference type="ARBA" id="ARBA00022490"/>
    </source>
</evidence>
<keyword evidence="3" id="KW-0963">Cytoplasm</keyword>
<dbReference type="InterPro" id="IPR020422">
    <property type="entry name" value="TYR_PHOSPHATASE_DUAL_dom"/>
</dbReference>
<evidence type="ECO:0000256" key="1">
    <source>
        <dbReference type="ARBA" id="ARBA00004514"/>
    </source>
</evidence>
<comment type="catalytic activity">
    <reaction evidence="7">
        <text>O-phospho-L-threonyl-[protein] + H2O = L-threonyl-[protein] + phosphate</text>
        <dbReference type="Rhea" id="RHEA:47004"/>
        <dbReference type="Rhea" id="RHEA-COMP:11060"/>
        <dbReference type="Rhea" id="RHEA-COMP:11605"/>
        <dbReference type="ChEBI" id="CHEBI:15377"/>
        <dbReference type="ChEBI" id="CHEBI:30013"/>
        <dbReference type="ChEBI" id="CHEBI:43474"/>
        <dbReference type="ChEBI" id="CHEBI:61977"/>
        <dbReference type="EC" id="3.1.3.16"/>
    </reaction>
</comment>
<evidence type="ECO:0000313" key="12">
    <source>
        <dbReference type="Proteomes" id="UP000262583"/>
    </source>
</evidence>
<evidence type="ECO:0000259" key="9">
    <source>
        <dbReference type="PROSITE" id="PS50055"/>
    </source>
</evidence>
<dbReference type="InterPro" id="IPR000387">
    <property type="entry name" value="Tyr_Pase_dom"/>
</dbReference>
<dbReference type="KEGG" id="schv:BRCON_1656"/>
<evidence type="ECO:0000256" key="6">
    <source>
        <dbReference type="ARBA" id="ARBA00047761"/>
    </source>
</evidence>
<dbReference type="InterPro" id="IPR029021">
    <property type="entry name" value="Prot-tyrosine_phosphatase-like"/>
</dbReference>
<sequence>MLSNFSYLIEGVLAGCAHPASFGQTHESLCELHANGIRAIVSLDEEGLPLHLLAEYGFQYLHLPMPDFGVPTLEQACNFVRFVRRQRAQGNPVVVHCRAGFGRTGTMLAVFLVSEGVSPEDAIRRVRQLRPGSIETSEQEAFIHQFASHLPTLDLGDTTSTQQE</sequence>
<evidence type="ECO:0000259" key="10">
    <source>
        <dbReference type="PROSITE" id="PS50056"/>
    </source>
</evidence>
<dbReference type="AlphaFoldDB" id="A0A2Z4Y7M5"/>
<dbReference type="Pfam" id="PF22785">
    <property type="entry name" value="Tc-R-P"/>
    <property type="match status" value="1"/>
</dbReference>
<evidence type="ECO:0000313" key="11">
    <source>
        <dbReference type="EMBL" id="AXA36433.1"/>
    </source>
</evidence>
<dbReference type="PROSITE" id="PS50055">
    <property type="entry name" value="TYR_PHOSPHATASE_PTP"/>
    <property type="match status" value="1"/>
</dbReference>
<dbReference type="PROSITE" id="PS50054">
    <property type="entry name" value="TYR_PHOSPHATASE_DUAL"/>
    <property type="match status" value="1"/>
</dbReference>
<evidence type="ECO:0000256" key="4">
    <source>
        <dbReference type="ARBA" id="ARBA00022801"/>
    </source>
</evidence>
<comment type="catalytic activity">
    <reaction evidence="6">
        <text>O-phospho-L-seryl-[protein] + H2O = L-seryl-[protein] + phosphate</text>
        <dbReference type="Rhea" id="RHEA:20629"/>
        <dbReference type="Rhea" id="RHEA-COMP:9863"/>
        <dbReference type="Rhea" id="RHEA-COMP:11604"/>
        <dbReference type="ChEBI" id="CHEBI:15377"/>
        <dbReference type="ChEBI" id="CHEBI:29999"/>
        <dbReference type="ChEBI" id="CHEBI:43474"/>
        <dbReference type="ChEBI" id="CHEBI:83421"/>
        <dbReference type="EC" id="3.1.3.16"/>
    </reaction>
</comment>
<dbReference type="InterPro" id="IPR003595">
    <property type="entry name" value="Tyr_Pase_cat"/>
</dbReference>
<dbReference type="GO" id="GO:0004725">
    <property type="term" value="F:protein tyrosine phosphatase activity"/>
    <property type="evidence" value="ECO:0007669"/>
    <property type="project" value="InterPro"/>
</dbReference>
<dbReference type="InterPro" id="IPR016130">
    <property type="entry name" value="Tyr_Pase_AS"/>
</dbReference>
<dbReference type="PROSITE" id="PS50056">
    <property type="entry name" value="TYR_PHOSPHATASE_2"/>
    <property type="match status" value="1"/>
</dbReference>
<proteinExistence type="inferred from homology"/>
<dbReference type="Proteomes" id="UP000262583">
    <property type="component" value="Chromosome"/>
</dbReference>
<dbReference type="PANTHER" id="PTHR23339">
    <property type="entry name" value="TYROSINE SPECIFIC PROTEIN PHOSPHATASE AND DUAL SPECIFICITY PROTEIN PHOSPHATASE"/>
    <property type="match status" value="1"/>
</dbReference>
<feature type="domain" description="Tyrosine-protein phosphatase" evidence="8">
    <location>
        <begin position="4"/>
        <end position="155"/>
    </location>
</feature>
<dbReference type="GO" id="GO:0004722">
    <property type="term" value="F:protein serine/threonine phosphatase activity"/>
    <property type="evidence" value="ECO:0007669"/>
    <property type="project" value="UniProtKB-EC"/>
</dbReference>
<accession>A0A2Z4Y7M5</accession>
<dbReference type="PRINTS" id="PR00700">
    <property type="entry name" value="PRTYPHPHTASE"/>
</dbReference>
<dbReference type="FunFam" id="3.90.190.10:FF:000063">
    <property type="entry name" value="Dual specificity phosphatase 23"/>
    <property type="match status" value="1"/>
</dbReference>